<organism evidence="2 3">
    <name type="scientific">Streblomastix strix</name>
    <dbReference type="NCBI Taxonomy" id="222440"/>
    <lineage>
        <taxon>Eukaryota</taxon>
        <taxon>Metamonada</taxon>
        <taxon>Preaxostyla</taxon>
        <taxon>Oxymonadida</taxon>
        <taxon>Streblomastigidae</taxon>
        <taxon>Streblomastix</taxon>
    </lineage>
</organism>
<protein>
    <submittedName>
        <fullName evidence="2">Uncharacterized protein</fullName>
    </submittedName>
</protein>
<feature type="non-terminal residue" evidence="2">
    <location>
        <position position="1"/>
    </location>
</feature>
<name>A0A5J4S932_9EUKA</name>
<proteinExistence type="predicted"/>
<sequence length="295" mass="31647">IAENAQETPIVEEFPNTSRTFIVPLFYIRKDEAEKRRQQRNAARAAVYMPKPKKKSKSKSFDQSEDGQDGDDKNDDTSAEDEDSDNGALIGGANQLANQIKVPPPQPNLFGVVHLRITIHSMAPLLRIVRGALPAPPMQLFTGHGRGGAAATAAFVLDFGRVPAGTTQRRSVVLKSLLPRCQPGSLQGVAAHQLKIAPETPLNPNGPFALGHALREIPAGGTGTADVEVTFTPKDGRRCEEIIRIRAMGIGRNGEVHSSNDISLRLTGVGTAPIFSIELGEKGILAHEETGIDFG</sequence>
<comment type="caution">
    <text evidence="2">The sequence shown here is derived from an EMBL/GenBank/DDBJ whole genome shotgun (WGS) entry which is preliminary data.</text>
</comment>
<feature type="region of interest" description="Disordered" evidence="1">
    <location>
        <begin position="33"/>
        <end position="90"/>
    </location>
</feature>
<accession>A0A5J4S932</accession>
<dbReference type="AlphaFoldDB" id="A0A5J4S932"/>
<dbReference type="EMBL" id="SNRW01040612">
    <property type="protein sequence ID" value="KAA6342656.1"/>
    <property type="molecule type" value="Genomic_DNA"/>
</dbReference>
<dbReference type="Proteomes" id="UP000324800">
    <property type="component" value="Unassembled WGS sequence"/>
</dbReference>
<feature type="non-terminal residue" evidence="2">
    <location>
        <position position="295"/>
    </location>
</feature>
<gene>
    <name evidence="2" type="ORF">EZS28_052371</name>
</gene>
<feature type="compositionally biased region" description="Acidic residues" evidence="1">
    <location>
        <begin position="63"/>
        <end position="85"/>
    </location>
</feature>
<reference evidence="2 3" key="1">
    <citation type="submission" date="2019-03" db="EMBL/GenBank/DDBJ databases">
        <title>Single cell metagenomics reveals metabolic interactions within the superorganism composed of flagellate Streblomastix strix and complex community of Bacteroidetes bacteria on its surface.</title>
        <authorList>
            <person name="Treitli S.C."/>
            <person name="Kolisko M."/>
            <person name="Husnik F."/>
            <person name="Keeling P."/>
            <person name="Hampl V."/>
        </authorList>
    </citation>
    <scope>NUCLEOTIDE SEQUENCE [LARGE SCALE GENOMIC DNA]</scope>
    <source>
        <strain evidence="2">ST1C</strain>
    </source>
</reference>
<evidence type="ECO:0000313" key="3">
    <source>
        <dbReference type="Proteomes" id="UP000324800"/>
    </source>
</evidence>
<evidence type="ECO:0000313" key="2">
    <source>
        <dbReference type="EMBL" id="KAA6342656.1"/>
    </source>
</evidence>
<evidence type="ECO:0000256" key="1">
    <source>
        <dbReference type="SAM" id="MobiDB-lite"/>
    </source>
</evidence>